<dbReference type="PANTHER" id="PTHR43581">
    <property type="entry name" value="ATP/GTP PHOSPHATASE"/>
    <property type="match status" value="1"/>
</dbReference>
<dbReference type="InterPro" id="IPR027417">
    <property type="entry name" value="P-loop_NTPase"/>
</dbReference>
<evidence type="ECO:0000313" key="3">
    <source>
        <dbReference type="EMBL" id="KAB1085078.1"/>
    </source>
</evidence>
<evidence type="ECO:0000259" key="1">
    <source>
        <dbReference type="Pfam" id="PF13175"/>
    </source>
</evidence>
<dbReference type="InterPro" id="IPR034139">
    <property type="entry name" value="TOPRIM_OLD"/>
</dbReference>
<gene>
    <name evidence="3" type="ORF">F4V91_00675</name>
</gene>
<feature type="domain" description="Endonuclease GajA/Old nuclease/RecF-like AAA" evidence="1">
    <location>
        <begin position="1"/>
        <end position="58"/>
    </location>
</feature>
<dbReference type="Proteomes" id="UP000386575">
    <property type="component" value="Unassembled WGS sequence"/>
</dbReference>
<dbReference type="InterPro" id="IPR041685">
    <property type="entry name" value="AAA_GajA/Old/RecF-like"/>
</dbReference>
<dbReference type="Pfam" id="PF13175">
    <property type="entry name" value="AAA_15"/>
    <property type="match status" value="2"/>
</dbReference>
<dbReference type="InterPro" id="IPR051396">
    <property type="entry name" value="Bact_Antivir_Def_Nuclease"/>
</dbReference>
<protein>
    <submittedName>
        <fullName evidence="3">AAA family ATPase</fullName>
    </submittedName>
</protein>
<name>A0A6A1TLC5_NEOGA</name>
<dbReference type="Gene3D" id="3.40.50.300">
    <property type="entry name" value="P-loop containing nucleotide triphosphate hydrolases"/>
    <property type="match status" value="2"/>
</dbReference>
<dbReference type="RefSeq" id="WP_151040655.1">
    <property type="nucleotide sequence ID" value="NZ_VZUL01000002.1"/>
</dbReference>
<evidence type="ECO:0000313" key="4">
    <source>
        <dbReference type="Proteomes" id="UP000386575"/>
    </source>
</evidence>
<reference evidence="3 4" key="1">
    <citation type="submission" date="2019-09" db="EMBL/GenBank/DDBJ databases">
        <title>Genome sequencing of Ng87 strain.</title>
        <authorList>
            <person name="Karasev E.S."/>
            <person name="Andronov E."/>
        </authorList>
    </citation>
    <scope>NUCLEOTIDE SEQUENCE [LARGE SCALE GENOMIC DNA]</scope>
    <source>
        <strain evidence="3 4">Ng87</strain>
    </source>
</reference>
<dbReference type="SUPFAM" id="SSF52540">
    <property type="entry name" value="P-loop containing nucleoside triphosphate hydrolases"/>
    <property type="match status" value="1"/>
</dbReference>
<dbReference type="AlphaFoldDB" id="A0A6A1TLC5"/>
<feature type="domain" description="OLD protein-like TOPRIM" evidence="2">
    <location>
        <begin position="433"/>
        <end position="503"/>
    </location>
</feature>
<dbReference type="PANTHER" id="PTHR43581:SF4">
    <property type="entry name" value="ATP_GTP PHOSPHATASE"/>
    <property type="match status" value="1"/>
</dbReference>
<evidence type="ECO:0000259" key="2">
    <source>
        <dbReference type="Pfam" id="PF20469"/>
    </source>
</evidence>
<dbReference type="Pfam" id="PF20469">
    <property type="entry name" value="OLD-like_TOPRIM"/>
    <property type="match status" value="1"/>
</dbReference>
<comment type="caution">
    <text evidence="3">The sequence shown here is derived from an EMBL/GenBank/DDBJ whole genome shotgun (WGS) entry which is preliminary data.</text>
</comment>
<accession>A0A6A1TLC5</accession>
<organism evidence="3 4">
    <name type="scientific">Neorhizobium galegae</name>
    <name type="common">Rhizobium galegae</name>
    <dbReference type="NCBI Taxonomy" id="399"/>
    <lineage>
        <taxon>Bacteria</taxon>
        <taxon>Pseudomonadati</taxon>
        <taxon>Pseudomonadota</taxon>
        <taxon>Alphaproteobacteria</taxon>
        <taxon>Hyphomicrobiales</taxon>
        <taxon>Rhizobiaceae</taxon>
        <taxon>Rhizobium/Agrobacterium group</taxon>
        <taxon>Neorhizobium</taxon>
    </lineage>
</organism>
<proteinExistence type="predicted"/>
<feature type="domain" description="Endonuclease GajA/Old nuclease/RecF-like AAA" evidence="1">
    <location>
        <begin position="314"/>
        <end position="385"/>
    </location>
</feature>
<sequence>MRVCRVDIKNFRGIKKAVVLLPKHGVLIGDNNTGKTSLLEALDLVLGPDRLNRQPPIDEHDFFQGRYTAKAVEAPAATAGDAEGDAEEGGIAPQVAGIAGAEDAADEDAVTEVEAPRIEIEVTVVDLTEEQKGKFGDYVEFWDSATDTFYEVPNPAGVDVATVAEALRVTFHGWYDPEEDDFEGRTYFTRSLTESEKPEQFSKKHKQVCGFLYLRSLRTGSRALSLERGSLLDIILRLKEVRPQMWEGTISTLSGISVASDPALGISGVLESINTALKKYVPKEWGIEPHLKVSNLTREHLRKVITAFIATGEGSHAAPFYRQGTGTINMLVLAMLSQIAEDKQNVIFAMEEPETAIPPYAQKRIVHEVRTLASQTLFTSHSPYVLEEFALDETVVLGRDAEGVLSQSLVVLPKSIKLKAYRQNFRTRFSEGLLARRILVAEGATEATAFPVACRRLAELNPAIYSSLEALGICTIDAGSQNSIPDMAKLYRELGKRVFAVCDKQDATSKALMEAQVELLLMHEEKGFENLVLKNTTEGALKRFAKLIEWPPHLAAKYPDVEANVVAALAEYFGWAKANWGIADFLAQCTEVEVPQWLRDACIKIKSVCTPSLVDDAEGSEPAAAVAGGAEAGAGADAAH</sequence>
<dbReference type="EMBL" id="VZUL01000002">
    <property type="protein sequence ID" value="KAB1085078.1"/>
    <property type="molecule type" value="Genomic_DNA"/>
</dbReference>